<feature type="compositionally biased region" description="Pro residues" evidence="1">
    <location>
        <begin position="44"/>
        <end position="56"/>
    </location>
</feature>
<evidence type="ECO:0000256" key="1">
    <source>
        <dbReference type="SAM" id="MobiDB-lite"/>
    </source>
</evidence>
<dbReference type="AlphaFoldDB" id="A0AAD7I9W5"/>
<protein>
    <submittedName>
        <fullName evidence="2">Uncharacterized protein</fullName>
    </submittedName>
</protein>
<name>A0AAD7I9W5_9AGAR</name>
<reference evidence="2" key="1">
    <citation type="submission" date="2023-03" db="EMBL/GenBank/DDBJ databases">
        <title>Massive genome expansion in bonnet fungi (Mycena s.s.) driven by repeated elements and novel gene families across ecological guilds.</title>
        <authorList>
            <consortium name="Lawrence Berkeley National Laboratory"/>
            <person name="Harder C.B."/>
            <person name="Miyauchi S."/>
            <person name="Viragh M."/>
            <person name="Kuo A."/>
            <person name="Thoen E."/>
            <person name="Andreopoulos B."/>
            <person name="Lu D."/>
            <person name="Skrede I."/>
            <person name="Drula E."/>
            <person name="Henrissat B."/>
            <person name="Morin E."/>
            <person name="Kohler A."/>
            <person name="Barry K."/>
            <person name="LaButti K."/>
            <person name="Morin E."/>
            <person name="Salamov A."/>
            <person name="Lipzen A."/>
            <person name="Mereny Z."/>
            <person name="Hegedus B."/>
            <person name="Baldrian P."/>
            <person name="Stursova M."/>
            <person name="Weitz H."/>
            <person name="Taylor A."/>
            <person name="Grigoriev I.V."/>
            <person name="Nagy L.G."/>
            <person name="Martin F."/>
            <person name="Kauserud H."/>
        </authorList>
    </citation>
    <scope>NUCLEOTIDE SEQUENCE</scope>
    <source>
        <strain evidence="2">CBHHK182m</strain>
    </source>
</reference>
<evidence type="ECO:0000313" key="2">
    <source>
        <dbReference type="EMBL" id="KAJ7737128.1"/>
    </source>
</evidence>
<comment type="caution">
    <text evidence="2">The sequence shown here is derived from an EMBL/GenBank/DDBJ whole genome shotgun (WGS) entry which is preliminary data.</text>
</comment>
<dbReference type="Proteomes" id="UP001215598">
    <property type="component" value="Unassembled WGS sequence"/>
</dbReference>
<organism evidence="2 3">
    <name type="scientific">Mycena metata</name>
    <dbReference type="NCBI Taxonomy" id="1033252"/>
    <lineage>
        <taxon>Eukaryota</taxon>
        <taxon>Fungi</taxon>
        <taxon>Dikarya</taxon>
        <taxon>Basidiomycota</taxon>
        <taxon>Agaricomycotina</taxon>
        <taxon>Agaricomycetes</taxon>
        <taxon>Agaricomycetidae</taxon>
        <taxon>Agaricales</taxon>
        <taxon>Marasmiineae</taxon>
        <taxon>Mycenaceae</taxon>
        <taxon>Mycena</taxon>
    </lineage>
</organism>
<proteinExistence type="predicted"/>
<accession>A0AAD7I9W5</accession>
<keyword evidence="3" id="KW-1185">Reference proteome</keyword>
<evidence type="ECO:0000313" key="3">
    <source>
        <dbReference type="Proteomes" id="UP001215598"/>
    </source>
</evidence>
<feature type="region of interest" description="Disordered" evidence="1">
    <location>
        <begin position="31"/>
        <end position="63"/>
    </location>
</feature>
<dbReference type="EMBL" id="JARKIB010000118">
    <property type="protein sequence ID" value="KAJ7737128.1"/>
    <property type="molecule type" value="Genomic_DNA"/>
</dbReference>
<gene>
    <name evidence="2" type="ORF">B0H16DRAFT_1466398</name>
</gene>
<sequence length="283" mass="30719">MARAREAPWSLSLSLGRNGIRGACRLQSQRVLGAGGSSRSSPLVYPPPSGSTPATPPGSDRNCTGFPQCPAALVERWRSSKSPAICARPSLQPQAHNGRARNRPLRRRMMCGVALVGSSSCPPVNALHVASLRRRPRPPVLHHVESTSRTPADPATSGGFFLPPAANRLPVEILPNRQEALANMSLHGVLRDPSTYDRFAVANFARQTPYHAGGGFFLPTVSVSPLFPRIAYTKFSRCKCKLLDGTHQNVLIIWRLGYRPHPNRKLALPTPQHGAFGPMNLLT</sequence>